<sequence length="80" mass="8114">VEIATLESGPGAAAEAEAEAAPGAEAGAGDGAPAAMTSLIEAATATMTAHEIFFMSMVLKNSKLTESRETCCDEKQNLLI</sequence>
<feature type="non-terminal residue" evidence="2">
    <location>
        <position position="1"/>
    </location>
</feature>
<dbReference type="Proteomes" id="UP000593561">
    <property type="component" value="Unassembled WGS sequence"/>
</dbReference>
<feature type="non-terminal residue" evidence="2">
    <location>
        <position position="80"/>
    </location>
</feature>
<reference evidence="2 3" key="1">
    <citation type="journal article" date="2019" name="Genome Biol. Evol.">
        <title>Insights into the evolution of the New World diploid cottons (Gossypium, subgenus Houzingenia) based on genome sequencing.</title>
        <authorList>
            <person name="Grover C.E."/>
            <person name="Arick M.A. 2nd"/>
            <person name="Thrash A."/>
            <person name="Conover J.L."/>
            <person name="Sanders W.S."/>
            <person name="Peterson D.G."/>
            <person name="Frelichowski J.E."/>
            <person name="Scheffler J.A."/>
            <person name="Scheffler B.E."/>
            <person name="Wendel J.F."/>
        </authorList>
    </citation>
    <scope>NUCLEOTIDE SEQUENCE [LARGE SCALE GENOMIC DNA]</scope>
    <source>
        <strain evidence="2">27</strain>
        <tissue evidence="2">Leaf</tissue>
    </source>
</reference>
<proteinExistence type="predicted"/>
<feature type="compositionally biased region" description="Low complexity" evidence="1">
    <location>
        <begin position="9"/>
        <end position="32"/>
    </location>
</feature>
<dbReference type="AlphaFoldDB" id="A0A7J8R2X6"/>
<evidence type="ECO:0000256" key="1">
    <source>
        <dbReference type="SAM" id="MobiDB-lite"/>
    </source>
</evidence>
<keyword evidence="3" id="KW-1185">Reference proteome</keyword>
<evidence type="ECO:0000313" key="2">
    <source>
        <dbReference type="EMBL" id="MBA0607890.1"/>
    </source>
</evidence>
<feature type="region of interest" description="Disordered" evidence="1">
    <location>
        <begin position="1"/>
        <end position="32"/>
    </location>
</feature>
<accession>A0A7J8R2X6</accession>
<comment type="caution">
    <text evidence="2">The sequence shown here is derived from an EMBL/GenBank/DDBJ whole genome shotgun (WGS) entry which is preliminary data.</text>
</comment>
<evidence type="ECO:0000313" key="3">
    <source>
        <dbReference type="Proteomes" id="UP000593561"/>
    </source>
</evidence>
<organism evidence="2 3">
    <name type="scientific">Gossypium davidsonii</name>
    <name type="common">Davidson's cotton</name>
    <name type="synonym">Gossypium klotzschianum subsp. davidsonii</name>
    <dbReference type="NCBI Taxonomy" id="34287"/>
    <lineage>
        <taxon>Eukaryota</taxon>
        <taxon>Viridiplantae</taxon>
        <taxon>Streptophyta</taxon>
        <taxon>Embryophyta</taxon>
        <taxon>Tracheophyta</taxon>
        <taxon>Spermatophyta</taxon>
        <taxon>Magnoliopsida</taxon>
        <taxon>eudicotyledons</taxon>
        <taxon>Gunneridae</taxon>
        <taxon>Pentapetalae</taxon>
        <taxon>rosids</taxon>
        <taxon>malvids</taxon>
        <taxon>Malvales</taxon>
        <taxon>Malvaceae</taxon>
        <taxon>Malvoideae</taxon>
        <taxon>Gossypium</taxon>
    </lineage>
</organism>
<gene>
    <name evidence="2" type="ORF">Godav_020153</name>
</gene>
<protein>
    <submittedName>
        <fullName evidence="2">Uncharacterized protein</fullName>
    </submittedName>
</protein>
<name>A0A7J8R2X6_GOSDV</name>
<dbReference type="EMBL" id="JABFAC010000002">
    <property type="protein sequence ID" value="MBA0607890.1"/>
    <property type="molecule type" value="Genomic_DNA"/>
</dbReference>